<keyword evidence="8" id="KW-1185">Reference proteome</keyword>
<organism evidence="4 7">
    <name type="scientific">Mannheimia haemolytica</name>
    <name type="common">Pasteurella haemolytica</name>
    <dbReference type="NCBI Taxonomy" id="75985"/>
    <lineage>
        <taxon>Bacteria</taxon>
        <taxon>Pseudomonadati</taxon>
        <taxon>Pseudomonadota</taxon>
        <taxon>Gammaproteobacteria</taxon>
        <taxon>Pasteurellales</taxon>
        <taxon>Pasteurellaceae</taxon>
        <taxon>Mannheimia</taxon>
    </lineage>
</organism>
<dbReference type="OrthoDB" id="9933241at2"/>
<reference evidence="5 6" key="1">
    <citation type="submission" date="2018-06" db="EMBL/GenBank/DDBJ databases">
        <authorList>
            <consortium name="Pathogen Informatics"/>
            <person name="Doyle S."/>
        </authorList>
    </citation>
    <scope>NUCLEOTIDE SEQUENCE [LARGE SCALE GENOMIC DNA]</scope>
    <source>
        <strain evidence="1 6">NCTC10638</strain>
        <strain evidence="2 5">NCTC9380</strain>
    </source>
</reference>
<name>A0A248ZYH3_MANHA</name>
<dbReference type="KEGG" id="mhay:VK67_02420"/>
<dbReference type="RefSeq" id="WP_006249559.1">
    <property type="nucleotide sequence ID" value="NZ_CP011098.1"/>
</dbReference>
<dbReference type="EMBL" id="UGPN01000002">
    <property type="protein sequence ID" value="STY59023.1"/>
    <property type="molecule type" value="Genomic_DNA"/>
</dbReference>
<evidence type="ECO:0000313" key="4">
    <source>
        <dbReference type="EMBL" id="TRB76241.1"/>
    </source>
</evidence>
<evidence type="ECO:0000313" key="3">
    <source>
        <dbReference type="EMBL" id="TRB40410.1"/>
    </source>
</evidence>
<evidence type="ECO:0000313" key="2">
    <source>
        <dbReference type="EMBL" id="STY66745.1"/>
    </source>
</evidence>
<dbReference type="STRING" id="75985.WC39_02415"/>
<reference evidence="7 8" key="2">
    <citation type="journal article" date="2019" name="Vet. Microbiol.">
        <title>Genetic characterization of susceptible and multi-drug resistant Mannheimia haemolytica isolated from high-risk stocker calves prior to and after antimicrobial metaphylaxis.</title>
        <authorList>
            <person name="Snyder E.R."/>
            <person name="Alvarez-Narvaez S."/>
            <person name="Credille B.C."/>
        </authorList>
    </citation>
    <scope>NUCLEOTIDE SEQUENCE [LARGE SCALE GENOMIC DNA]</scope>
    <source>
        <strain evidence="4 7">UGA-R5-128-1</strain>
        <strain evidence="3 8">UGA-R7-163-1</strain>
    </source>
</reference>
<dbReference type="GeneID" id="67368105"/>
<evidence type="ECO:0000313" key="6">
    <source>
        <dbReference type="Proteomes" id="UP000254802"/>
    </source>
</evidence>
<dbReference type="Proteomes" id="UP000315164">
    <property type="component" value="Unassembled WGS sequence"/>
</dbReference>
<gene>
    <name evidence="4" type="ORF">FEA53_00190</name>
    <name evidence="3" type="ORF">FEB89_00190</name>
    <name evidence="1" type="ORF">NCTC10638_00168</name>
    <name evidence="2" type="ORF">NCTC9380_02072</name>
</gene>
<dbReference type="Proteomes" id="UP000254031">
    <property type="component" value="Unassembled WGS sequence"/>
</dbReference>
<accession>A0A248ZYH3</accession>
<sequence>MKQNRKKSKKVIGTHKKENGLKQFIKNNKIPIILISAIWSIFTTDILERIANMPIIWKNFEENYLYNKKLDGLWSTNTNYIIDYKLLNIPEEQPNVIIEFMVNKDDNSILGEMTSTALCELIPLTWSFRLESPKPTLLNLIFDRELKLSYLVSGGYTELSTFKIKEINSNLGTLTLTTQEDKTGIFPPTIKLINFSSNIEDDIKEIEQSCLNSRKQLWEKRRKMQEEQKIPN</sequence>
<proteinExistence type="predicted"/>
<evidence type="ECO:0000313" key="7">
    <source>
        <dbReference type="Proteomes" id="UP000315164"/>
    </source>
</evidence>
<dbReference type="AlphaFoldDB" id="A0A248ZYH3"/>
<dbReference type="EMBL" id="VAJB01000001">
    <property type="protein sequence ID" value="TRB76241.1"/>
    <property type="molecule type" value="Genomic_DNA"/>
</dbReference>
<dbReference type="EMBL" id="VAJI01000001">
    <property type="protein sequence ID" value="TRB40410.1"/>
    <property type="molecule type" value="Genomic_DNA"/>
</dbReference>
<dbReference type="EMBL" id="UGPL01000006">
    <property type="protein sequence ID" value="STY66745.1"/>
    <property type="molecule type" value="Genomic_DNA"/>
</dbReference>
<evidence type="ECO:0000313" key="1">
    <source>
        <dbReference type="EMBL" id="STY59023.1"/>
    </source>
</evidence>
<protein>
    <submittedName>
        <fullName evidence="4">Uncharacterized protein</fullName>
    </submittedName>
</protein>
<evidence type="ECO:0000313" key="5">
    <source>
        <dbReference type="Proteomes" id="UP000254031"/>
    </source>
</evidence>
<dbReference type="Proteomes" id="UP000318394">
    <property type="component" value="Unassembled WGS sequence"/>
</dbReference>
<dbReference type="Proteomes" id="UP000254802">
    <property type="component" value="Unassembled WGS sequence"/>
</dbReference>
<evidence type="ECO:0000313" key="8">
    <source>
        <dbReference type="Proteomes" id="UP000318394"/>
    </source>
</evidence>
<dbReference type="KEGG" id="mhaq:WC39_02415"/>